<dbReference type="GO" id="GO:0005524">
    <property type="term" value="F:ATP binding"/>
    <property type="evidence" value="ECO:0007669"/>
    <property type="project" value="UniProtKB-KW"/>
</dbReference>
<dbReference type="Proteomes" id="UP000217257">
    <property type="component" value="Chromosome"/>
</dbReference>
<dbReference type="SUPFAM" id="SSF53850">
    <property type="entry name" value="Periplasmic binding protein-like II"/>
    <property type="match status" value="1"/>
</dbReference>
<gene>
    <name evidence="7" type="ORF">CYFUS_005294</name>
</gene>
<reference evidence="7 8" key="1">
    <citation type="submission" date="2017-06" db="EMBL/GenBank/DDBJ databases">
        <title>Sequencing and comparative analysis of myxobacterial genomes.</title>
        <authorList>
            <person name="Rupp O."/>
            <person name="Goesmann A."/>
            <person name="Sogaard-Andersen L."/>
        </authorList>
    </citation>
    <scope>NUCLEOTIDE SEQUENCE [LARGE SCALE GENOMIC DNA]</scope>
    <source>
        <strain evidence="7 8">DSM 52655</strain>
    </source>
</reference>
<evidence type="ECO:0000256" key="2">
    <source>
        <dbReference type="ARBA" id="ARBA00022741"/>
    </source>
</evidence>
<sequence>MSLKRSLGPYHLVRKIATGGMAEVYLARKEGPGGISMEVALKRILPHLAEEKDFQELFLSEVRLATRLRHPNVVQVFDFGEHEGTWFLATEYVDGPTLKTLIRKGAEFQRPLPPPLAARIIAWACKGLVYAHELRNPDTGQPLGIVHRDISSDNIMLTRGGWVKVVDFGIAKTVDQLHQTHTGIFRGKLAYMPPERLRGEAADVQMDVFALGIVLYELLTGRKPFNTEIEEAIGAAILTEPFVPVQELRSGLPEPLQRIVHRAIAKEPQERYPNCRTFMIELKAWLATLAESSDSQALEHYLAELGFTAPESAELQPAQETPVKRSPPPAPPTPATPRSTRVSSKPRHPSRRWAVVGVVAAALLALAAVLRPSGLGSADPSPDNPALPPVTPVEISILYGTEKHAWLRAATQAFHERHPLIRVTLEEAGSLESLEALLSGERRPTIWSPASQDMLRLLEHKWRERTGAAEAPLIEKHESVVMTPLVIVKWRSNQRWSSKDAFSWDALRGHLPERGDNPLSIGMTNPACSNSGLQALQMMHDDYHRRHPSHGQAAADQDFRLWLKPLKQFLRVSRNSSGDFMEEMLRFGSTRYEMAVVYESLALSKLQVARDRWEEFELLYPSLTYWSDHPMAIMTRWTQKSQREAAQEFIRFLLSPPIQKLALEHGFRPVDTGLSLTEGSSPFTLLASSGVKRVLPPEAPRLDAALSLGLLTAWGNTQCVEQ</sequence>
<dbReference type="EMBL" id="CP022098">
    <property type="protein sequence ID" value="ATB39846.1"/>
    <property type="molecule type" value="Genomic_DNA"/>
</dbReference>
<organism evidence="7 8">
    <name type="scientific">Cystobacter fuscus</name>
    <dbReference type="NCBI Taxonomy" id="43"/>
    <lineage>
        <taxon>Bacteria</taxon>
        <taxon>Pseudomonadati</taxon>
        <taxon>Myxococcota</taxon>
        <taxon>Myxococcia</taxon>
        <taxon>Myxococcales</taxon>
        <taxon>Cystobacterineae</taxon>
        <taxon>Archangiaceae</taxon>
        <taxon>Cystobacter</taxon>
    </lineage>
</organism>
<protein>
    <recommendedName>
        <fullName evidence="6">Protein kinase domain-containing protein</fullName>
    </recommendedName>
</protein>
<dbReference type="GO" id="GO:0004674">
    <property type="term" value="F:protein serine/threonine kinase activity"/>
    <property type="evidence" value="ECO:0007669"/>
    <property type="project" value="TreeGrafter"/>
</dbReference>
<evidence type="ECO:0000256" key="3">
    <source>
        <dbReference type="ARBA" id="ARBA00022777"/>
    </source>
</evidence>
<feature type="compositionally biased region" description="Pro residues" evidence="5">
    <location>
        <begin position="325"/>
        <end position="335"/>
    </location>
</feature>
<dbReference type="Pfam" id="PF13531">
    <property type="entry name" value="SBP_bac_11"/>
    <property type="match status" value="1"/>
</dbReference>
<dbReference type="AlphaFoldDB" id="A0A250J9G7"/>
<keyword evidence="3" id="KW-0418">Kinase</keyword>
<feature type="domain" description="Protein kinase" evidence="6">
    <location>
        <begin position="10"/>
        <end position="286"/>
    </location>
</feature>
<dbReference type="Gene3D" id="3.40.190.10">
    <property type="entry name" value="Periplasmic binding protein-like II"/>
    <property type="match status" value="1"/>
</dbReference>
<dbReference type="PANTHER" id="PTHR43289">
    <property type="entry name" value="MITOGEN-ACTIVATED PROTEIN KINASE KINASE KINASE 20-RELATED"/>
    <property type="match status" value="1"/>
</dbReference>
<accession>A0A250J9G7</accession>
<keyword evidence="4" id="KW-0067">ATP-binding</keyword>
<dbReference type="PROSITE" id="PS50011">
    <property type="entry name" value="PROTEIN_KINASE_DOM"/>
    <property type="match status" value="1"/>
</dbReference>
<dbReference type="InterPro" id="IPR000719">
    <property type="entry name" value="Prot_kinase_dom"/>
</dbReference>
<evidence type="ECO:0000256" key="5">
    <source>
        <dbReference type="SAM" id="MobiDB-lite"/>
    </source>
</evidence>
<dbReference type="CDD" id="cd14014">
    <property type="entry name" value="STKc_PknB_like"/>
    <property type="match status" value="1"/>
</dbReference>
<evidence type="ECO:0000313" key="8">
    <source>
        <dbReference type="Proteomes" id="UP000217257"/>
    </source>
</evidence>
<keyword evidence="2" id="KW-0547">Nucleotide-binding</keyword>
<feature type="region of interest" description="Disordered" evidence="5">
    <location>
        <begin position="314"/>
        <end position="348"/>
    </location>
</feature>
<dbReference type="Gene3D" id="3.30.200.20">
    <property type="entry name" value="Phosphorylase Kinase, domain 1"/>
    <property type="match status" value="1"/>
</dbReference>
<evidence type="ECO:0000259" key="6">
    <source>
        <dbReference type="PROSITE" id="PS50011"/>
    </source>
</evidence>
<evidence type="ECO:0000256" key="4">
    <source>
        <dbReference type="ARBA" id="ARBA00022840"/>
    </source>
</evidence>
<proteinExistence type="predicted"/>
<dbReference type="InterPro" id="IPR008266">
    <property type="entry name" value="Tyr_kinase_AS"/>
</dbReference>
<evidence type="ECO:0000313" key="7">
    <source>
        <dbReference type="EMBL" id="ATB39846.1"/>
    </source>
</evidence>
<dbReference type="KEGG" id="cfus:CYFUS_005294"/>
<keyword evidence="1" id="KW-0808">Transferase</keyword>
<name>A0A250J9G7_9BACT</name>
<dbReference type="PANTHER" id="PTHR43289:SF6">
    <property type="entry name" value="SERINE_THREONINE-PROTEIN KINASE NEKL-3"/>
    <property type="match status" value="1"/>
</dbReference>
<evidence type="ECO:0000256" key="1">
    <source>
        <dbReference type="ARBA" id="ARBA00022679"/>
    </source>
</evidence>
<dbReference type="Gene3D" id="1.10.510.10">
    <property type="entry name" value="Transferase(Phosphotransferase) domain 1"/>
    <property type="match status" value="1"/>
</dbReference>
<dbReference type="PROSITE" id="PS00109">
    <property type="entry name" value="PROTEIN_KINASE_TYR"/>
    <property type="match status" value="1"/>
</dbReference>
<dbReference type="SUPFAM" id="SSF56112">
    <property type="entry name" value="Protein kinase-like (PK-like)"/>
    <property type="match status" value="1"/>
</dbReference>
<dbReference type="Pfam" id="PF00069">
    <property type="entry name" value="Pkinase"/>
    <property type="match status" value="1"/>
</dbReference>
<dbReference type="InterPro" id="IPR011009">
    <property type="entry name" value="Kinase-like_dom_sf"/>
</dbReference>